<organism evidence="2 3">
    <name type="scientific">Arenimonas terrae</name>
    <dbReference type="NCBI Taxonomy" id="2546226"/>
    <lineage>
        <taxon>Bacteria</taxon>
        <taxon>Pseudomonadati</taxon>
        <taxon>Pseudomonadota</taxon>
        <taxon>Gammaproteobacteria</taxon>
        <taxon>Lysobacterales</taxon>
        <taxon>Lysobacteraceae</taxon>
        <taxon>Arenimonas</taxon>
    </lineage>
</organism>
<keyword evidence="1" id="KW-0812">Transmembrane</keyword>
<accession>A0A5C4RPL2</accession>
<feature type="transmembrane region" description="Helical" evidence="1">
    <location>
        <begin position="69"/>
        <end position="89"/>
    </location>
</feature>
<protein>
    <submittedName>
        <fullName evidence="2">DUF2752 domain-containing protein</fullName>
    </submittedName>
</protein>
<dbReference type="OrthoDB" id="5966662at2"/>
<evidence type="ECO:0000256" key="1">
    <source>
        <dbReference type="SAM" id="Phobius"/>
    </source>
</evidence>
<keyword evidence="1" id="KW-1133">Transmembrane helix</keyword>
<sequence length="137" mass="14358">MSPRIWPAVALLSAAAAAAALLWVVDPHQAGNPLPPCPSRWLTSLLCPGCGSTRALHALLHGDLSGALAMNPLLVLSLPAVAVLALEWLRMLPTNFASLATRLGNARAWAVVLIAYGVLRNLPWPPFSWLAPGGFGA</sequence>
<keyword evidence="1" id="KW-0472">Membrane</keyword>
<comment type="caution">
    <text evidence="2">The sequence shown here is derived from an EMBL/GenBank/DDBJ whole genome shotgun (WGS) entry which is preliminary data.</text>
</comment>
<keyword evidence="3" id="KW-1185">Reference proteome</keyword>
<reference evidence="2 3" key="1">
    <citation type="submission" date="2019-03" db="EMBL/GenBank/DDBJ databases">
        <title>Arenimonas daejeonensis sp. nov., isolated from compost.</title>
        <authorList>
            <person name="Jeon C.O."/>
        </authorList>
    </citation>
    <scope>NUCLEOTIDE SEQUENCE [LARGE SCALE GENOMIC DNA]</scope>
    <source>
        <strain evidence="2 3">R29</strain>
    </source>
</reference>
<evidence type="ECO:0000313" key="2">
    <source>
        <dbReference type="EMBL" id="TNJ32885.1"/>
    </source>
</evidence>
<evidence type="ECO:0000313" key="3">
    <source>
        <dbReference type="Proteomes" id="UP000305760"/>
    </source>
</evidence>
<dbReference type="Proteomes" id="UP000305760">
    <property type="component" value="Unassembled WGS sequence"/>
</dbReference>
<dbReference type="InterPro" id="IPR021215">
    <property type="entry name" value="DUF2752"/>
</dbReference>
<proteinExistence type="predicted"/>
<dbReference type="AlphaFoldDB" id="A0A5C4RPL2"/>
<dbReference type="Pfam" id="PF10825">
    <property type="entry name" value="DUF2752"/>
    <property type="match status" value="1"/>
</dbReference>
<gene>
    <name evidence="2" type="ORF">E1B00_14325</name>
</gene>
<dbReference type="EMBL" id="SMDR01000004">
    <property type="protein sequence ID" value="TNJ32885.1"/>
    <property type="molecule type" value="Genomic_DNA"/>
</dbReference>
<name>A0A5C4RPL2_9GAMM</name>